<accession>D5C185</accession>
<feature type="domain" description="Macro" evidence="2">
    <location>
        <begin position="1"/>
        <end position="155"/>
    </location>
</feature>
<dbReference type="InterPro" id="IPR043472">
    <property type="entry name" value="Macro_dom-like"/>
</dbReference>
<dbReference type="Pfam" id="PF01661">
    <property type="entry name" value="Macro"/>
    <property type="match status" value="1"/>
</dbReference>
<dbReference type="eggNOG" id="COG2110">
    <property type="taxonomic scope" value="Bacteria"/>
</dbReference>
<dbReference type="STRING" id="472759.Nhal_3406"/>
<gene>
    <name evidence="3" type="ordered locus">Nhal_3406</name>
</gene>
<keyword evidence="4" id="KW-1185">Reference proteome</keyword>
<dbReference type="Gene3D" id="3.40.220.10">
    <property type="entry name" value="Leucine Aminopeptidase, subunit E, domain 1"/>
    <property type="match status" value="1"/>
</dbReference>
<evidence type="ECO:0000259" key="2">
    <source>
        <dbReference type="PROSITE" id="PS51154"/>
    </source>
</evidence>
<dbReference type="RefSeq" id="WP_013034286.1">
    <property type="nucleotide sequence ID" value="NC_013960.1"/>
</dbReference>
<dbReference type="InterPro" id="IPR050892">
    <property type="entry name" value="ADP-ribose_metab_enzymes"/>
</dbReference>
<evidence type="ECO:0000313" key="4">
    <source>
        <dbReference type="Proteomes" id="UP000001844"/>
    </source>
</evidence>
<dbReference type="HOGENOM" id="CLU_049707_0_0_6"/>
<comment type="catalytic activity">
    <reaction evidence="1">
        <text>an N-(ADP-alpha-D-ribosyl)-thymidine in DNA + H2O = a thymidine in DNA + ADP-D-ribose</text>
        <dbReference type="Rhea" id="RHEA:71655"/>
        <dbReference type="Rhea" id="RHEA-COMP:13556"/>
        <dbReference type="Rhea" id="RHEA-COMP:18051"/>
        <dbReference type="ChEBI" id="CHEBI:15377"/>
        <dbReference type="ChEBI" id="CHEBI:57967"/>
        <dbReference type="ChEBI" id="CHEBI:137386"/>
        <dbReference type="ChEBI" id="CHEBI:191199"/>
    </reaction>
    <physiologicalReaction direction="left-to-right" evidence="1">
        <dbReference type="Rhea" id="RHEA:71656"/>
    </physiologicalReaction>
</comment>
<evidence type="ECO:0000313" key="3">
    <source>
        <dbReference type="EMBL" id="ADE16437.1"/>
    </source>
</evidence>
<dbReference type="SUPFAM" id="SSF52949">
    <property type="entry name" value="Macro domain-like"/>
    <property type="match status" value="1"/>
</dbReference>
<dbReference type="Proteomes" id="UP000001844">
    <property type="component" value="Chromosome"/>
</dbReference>
<proteinExistence type="predicted"/>
<evidence type="ECO:0000256" key="1">
    <source>
        <dbReference type="ARBA" id="ARBA00035885"/>
    </source>
</evidence>
<dbReference type="OrthoDB" id="9780211at2"/>
<dbReference type="PANTHER" id="PTHR12521">
    <property type="entry name" value="PROTEIN C6ORF130"/>
    <property type="match status" value="1"/>
</dbReference>
<dbReference type="AlphaFoldDB" id="D5C185"/>
<dbReference type="SMART" id="SM00506">
    <property type="entry name" value="A1pp"/>
    <property type="match status" value="1"/>
</dbReference>
<dbReference type="PROSITE" id="PS51154">
    <property type="entry name" value="MACRO"/>
    <property type="match status" value="1"/>
</dbReference>
<dbReference type="EMBL" id="CP001798">
    <property type="protein sequence ID" value="ADE16437.1"/>
    <property type="molecule type" value="Genomic_DNA"/>
</dbReference>
<organism evidence="3 4">
    <name type="scientific">Nitrosococcus halophilus (strain Nc4)</name>
    <dbReference type="NCBI Taxonomy" id="472759"/>
    <lineage>
        <taxon>Bacteria</taxon>
        <taxon>Pseudomonadati</taxon>
        <taxon>Pseudomonadota</taxon>
        <taxon>Gammaproteobacteria</taxon>
        <taxon>Chromatiales</taxon>
        <taxon>Chromatiaceae</taxon>
        <taxon>Nitrosococcus</taxon>
    </lineage>
</organism>
<protein>
    <submittedName>
        <fullName evidence="3">Appr-1-p processing domain protein</fullName>
    </submittedName>
</protein>
<name>D5C185_NITHN</name>
<reference evidence="4" key="1">
    <citation type="submission" date="2010-04" db="EMBL/GenBank/DDBJ databases">
        <title>Complete genome sequence of Nitrosococcus halophilus Nc4, a salt-adapted, aerobic obligate ammonia-oxidizing sulfur purple bacterium.</title>
        <authorList>
            <consortium name="US DOE Joint Genome Institute"/>
            <person name="Campbell M.A."/>
            <person name="Malfatti S.A."/>
            <person name="Chain P.S.G."/>
            <person name="Heidelberg J.F."/>
            <person name="Ward B.B."/>
            <person name="Klotz M.G."/>
        </authorList>
    </citation>
    <scope>NUCLEOTIDE SEQUENCE [LARGE SCALE GENOMIC DNA]</scope>
    <source>
        <strain evidence="4">Nc4</strain>
    </source>
</reference>
<dbReference type="InterPro" id="IPR002589">
    <property type="entry name" value="Macro_dom"/>
</dbReference>
<dbReference type="GO" id="GO:0140291">
    <property type="term" value="P:peptidyl-glutamate ADP-deribosylation"/>
    <property type="evidence" value="ECO:0007669"/>
    <property type="project" value="TreeGrafter"/>
</dbReference>
<dbReference type="PANTHER" id="PTHR12521:SF0">
    <property type="entry name" value="ADP-RIBOSE GLYCOHYDROLASE OARD1"/>
    <property type="match status" value="1"/>
</dbReference>
<dbReference type="KEGG" id="nhl:Nhal_3406"/>
<dbReference type="CDD" id="cd02901">
    <property type="entry name" value="Macro_Poa1p-like"/>
    <property type="match status" value="1"/>
</dbReference>
<sequence>MIEYTKGNLLKADVEALVNTVNTVGIMGKGIALMFKEAFKDNFDAYAAACKAGEVKIGQMFTTETGNLMGPQWIINFPTKKHWRNKTKLAWIEEGLEDLRRTIIKYGIDSIAIPPLGCGNGGLDWREVRPLIEKCLVDLNGIHILVYEPTQKYQNVAKRKGVQTLTPARALIAELVRRYWVLGIECSLLEIQKLAWFLERRLEESGLDNPLQLDFKANRYGPYADRLRHLLDALDGSYLRCDKRLADAKPEDTIAFNDTQKEYVATYLKSKAKAYLPALEATTKLIDGFESPLGMELLATVDWLLVREHCKPEVEDVKRGIAHWPASRSAALRKQRIFDDRLISLALERLAAY</sequence>